<dbReference type="RefSeq" id="WP_095983192.1">
    <property type="nucleotide sequence ID" value="NZ_CP022163.1"/>
</dbReference>
<evidence type="ECO:0000256" key="3">
    <source>
        <dbReference type="ARBA" id="ARBA00022589"/>
    </source>
</evidence>
<dbReference type="Gene3D" id="3.90.25.10">
    <property type="entry name" value="UDP-galactose 4-epimerase, domain 1"/>
    <property type="match status" value="1"/>
</dbReference>
<comment type="similarity">
    <text evidence="2">Belongs to the fgaFS/easG family.</text>
</comment>
<evidence type="ECO:0000256" key="1">
    <source>
        <dbReference type="ARBA" id="ARBA00005107"/>
    </source>
</evidence>
<dbReference type="InterPro" id="IPR036291">
    <property type="entry name" value="NAD(P)-bd_dom_sf"/>
</dbReference>
<dbReference type="EMBL" id="CP022163">
    <property type="protein sequence ID" value="ATB33434.1"/>
    <property type="molecule type" value="Genomic_DNA"/>
</dbReference>
<keyword evidence="4" id="KW-0560">Oxidoreductase</keyword>
<dbReference type="Pfam" id="PF05368">
    <property type="entry name" value="NmrA"/>
    <property type="match status" value="1"/>
</dbReference>
<dbReference type="SUPFAM" id="SSF51735">
    <property type="entry name" value="NAD(P)-binding Rossmann-fold domains"/>
    <property type="match status" value="1"/>
</dbReference>
<dbReference type="InterPro" id="IPR019901">
    <property type="entry name" value="Ergot_alkaloid_biosynthesis"/>
</dbReference>
<dbReference type="OrthoDB" id="109735at2"/>
<dbReference type="AlphaFoldDB" id="A0A250INW7"/>
<dbReference type="GO" id="GO:0009820">
    <property type="term" value="P:alkaloid metabolic process"/>
    <property type="evidence" value="ECO:0007669"/>
    <property type="project" value="UniProtKB-KW"/>
</dbReference>
<dbReference type="PANTHER" id="PTHR43162">
    <property type="match status" value="1"/>
</dbReference>
<dbReference type="Gene3D" id="3.40.50.720">
    <property type="entry name" value="NAD(P)-binding Rossmann-like Domain"/>
    <property type="match status" value="1"/>
</dbReference>
<evidence type="ECO:0000313" key="6">
    <source>
        <dbReference type="EMBL" id="ATB33434.1"/>
    </source>
</evidence>
<feature type="domain" description="NmrA-like" evidence="5">
    <location>
        <begin position="6"/>
        <end position="240"/>
    </location>
</feature>
<name>A0A250INW7_9BACT</name>
<dbReference type="PANTHER" id="PTHR43162:SF1">
    <property type="entry name" value="PRESTALK A DIFFERENTIATION PROTEIN A"/>
    <property type="match status" value="1"/>
</dbReference>
<comment type="pathway">
    <text evidence="1">Alkaloid biosynthesis; ergot alkaloid biosynthesis.</text>
</comment>
<dbReference type="InterPro" id="IPR008030">
    <property type="entry name" value="NmrA-like"/>
</dbReference>
<evidence type="ECO:0000259" key="5">
    <source>
        <dbReference type="Pfam" id="PF05368"/>
    </source>
</evidence>
<proteinExistence type="inferred from homology"/>
<keyword evidence="7" id="KW-1185">Reference proteome</keyword>
<keyword evidence="3" id="KW-0017">Alkaloid metabolism</keyword>
<dbReference type="GO" id="GO:0016491">
    <property type="term" value="F:oxidoreductase activity"/>
    <property type="evidence" value="ECO:0007669"/>
    <property type="project" value="UniProtKB-KW"/>
</dbReference>
<dbReference type="CDD" id="cd05269">
    <property type="entry name" value="TMR_SDR_a"/>
    <property type="match status" value="1"/>
</dbReference>
<dbReference type="InterPro" id="IPR051604">
    <property type="entry name" value="Ergot_Alk_Oxidoreductase"/>
</dbReference>
<reference evidence="6 7" key="1">
    <citation type="submission" date="2017-06" db="EMBL/GenBank/DDBJ databases">
        <authorList>
            <person name="Kim H.J."/>
            <person name="Triplett B.A."/>
        </authorList>
    </citation>
    <scope>NUCLEOTIDE SEQUENCE [LARGE SCALE GENOMIC DNA]</scope>
    <source>
        <strain evidence="6 7">DSM 14713</strain>
    </source>
</reference>
<evidence type="ECO:0000256" key="4">
    <source>
        <dbReference type="ARBA" id="ARBA00023002"/>
    </source>
</evidence>
<organism evidence="6 7">
    <name type="scientific">Melittangium boletus DSM 14713</name>
    <dbReference type="NCBI Taxonomy" id="1294270"/>
    <lineage>
        <taxon>Bacteria</taxon>
        <taxon>Pseudomonadati</taxon>
        <taxon>Myxococcota</taxon>
        <taxon>Myxococcia</taxon>
        <taxon>Myxococcales</taxon>
        <taxon>Cystobacterineae</taxon>
        <taxon>Archangiaceae</taxon>
        <taxon>Melittangium</taxon>
    </lineage>
</organism>
<accession>A0A250INW7</accession>
<gene>
    <name evidence="6" type="ORF">MEBOL_006929</name>
</gene>
<protein>
    <submittedName>
        <fullName evidence="6">NAD(P)-dependent oxidoreductase</fullName>
    </submittedName>
</protein>
<dbReference type="NCBIfam" id="TIGR03649">
    <property type="entry name" value="ergot_EASG"/>
    <property type="match status" value="1"/>
</dbReference>
<evidence type="ECO:0000256" key="2">
    <source>
        <dbReference type="ARBA" id="ARBA00005372"/>
    </source>
</evidence>
<dbReference type="Proteomes" id="UP000217289">
    <property type="component" value="Chromosome"/>
</dbReference>
<sequence>MSGRGILVTGGTGKTGGRIVRRLRELGRDVRVASRSGAAPEGVPGVRFDWNDPASHASALEGVERIYLVAPVLVSEPYPLMSAFIERAMESGVRRFVLLSASSLPEGGPAMGRVHQLLRERAPEWAVLRPSWFMQNFTEGAHRDSIRDEGVLYSATGEGRVPFIDADDIAEVGVRALVDDPSHDAAHLLTGPRALSYGEAAEAIGAVLGRPIRHVSLSRQALTERLMARGMAHDYASLLAGMDEAIERGAEDRTTSAVELVTGRPARSFADFARASVAVWRR</sequence>
<evidence type="ECO:0000313" key="7">
    <source>
        <dbReference type="Proteomes" id="UP000217289"/>
    </source>
</evidence>
<dbReference type="KEGG" id="mbd:MEBOL_006929"/>